<gene>
    <name evidence="1" type="ORF">BLA23254_06914</name>
</gene>
<organism evidence="1 2">
    <name type="scientific">Burkholderia lata (strain ATCC 17760 / DSM 23089 / LMG 22485 / NCIMB 9086 / R18194 / 383)</name>
    <dbReference type="NCBI Taxonomy" id="482957"/>
    <lineage>
        <taxon>Bacteria</taxon>
        <taxon>Pseudomonadati</taxon>
        <taxon>Pseudomonadota</taxon>
        <taxon>Betaproteobacteria</taxon>
        <taxon>Burkholderiales</taxon>
        <taxon>Burkholderiaceae</taxon>
        <taxon>Burkholderia</taxon>
        <taxon>Burkholderia cepacia complex</taxon>
    </lineage>
</organism>
<evidence type="ECO:0000313" key="1">
    <source>
        <dbReference type="EMBL" id="VWC40305.1"/>
    </source>
</evidence>
<sequence>MATASLIDEIQNYAAGRRSDVARGAETPAFAALMVEKYGEGLAKAAHLLAKEHWRASVPLRPVAVKRLLRGNICVLNKCFRPRSWLSKIC</sequence>
<evidence type="ECO:0000313" key="2">
    <source>
        <dbReference type="Proteomes" id="UP000494218"/>
    </source>
</evidence>
<reference evidence="1 2" key="1">
    <citation type="submission" date="2019-09" db="EMBL/GenBank/DDBJ databases">
        <authorList>
            <person name="Depoorter E."/>
        </authorList>
    </citation>
    <scope>NUCLEOTIDE SEQUENCE [LARGE SCALE GENOMIC DNA]</scope>
    <source>
        <strain evidence="1">LMG 23254</strain>
    </source>
</reference>
<dbReference type="AlphaFoldDB" id="A0A6P2RTT8"/>
<proteinExistence type="predicted"/>
<dbReference type="EMBL" id="CABVPW010000048">
    <property type="protein sequence ID" value="VWC40305.1"/>
    <property type="molecule type" value="Genomic_DNA"/>
</dbReference>
<dbReference type="Proteomes" id="UP000494218">
    <property type="component" value="Unassembled WGS sequence"/>
</dbReference>
<accession>A0A6P2RTT8</accession>
<dbReference type="RefSeq" id="WP_175034990.1">
    <property type="nucleotide sequence ID" value="NZ_CABVPW010000048.1"/>
</dbReference>
<name>A0A6P2RTT8_BURL3</name>
<protein>
    <submittedName>
        <fullName evidence="1">Uncharacterized protein</fullName>
    </submittedName>
</protein>